<keyword evidence="1" id="KW-1133">Transmembrane helix</keyword>
<accession>A0A316GE62</accession>
<gene>
    <name evidence="2" type="ORF">C7455_10856</name>
</gene>
<dbReference type="EMBL" id="QGGW01000008">
    <property type="protein sequence ID" value="PWK59289.1"/>
    <property type="molecule type" value="Genomic_DNA"/>
</dbReference>
<evidence type="ECO:0000313" key="2">
    <source>
        <dbReference type="EMBL" id="PWK59289.1"/>
    </source>
</evidence>
<comment type="caution">
    <text evidence="2">The sequence shown here is derived from an EMBL/GenBank/DDBJ whole genome shotgun (WGS) entry which is preliminary data.</text>
</comment>
<dbReference type="OrthoDB" id="7632202at2"/>
<keyword evidence="1" id="KW-0812">Transmembrane</keyword>
<dbReference type="Proteomes" id="UP000245708">
    <property type="component" value="Unassembled WGS sequence"/>
</dbReference>
<evidence type="ECO:0000256" key="1">
    <source>
        <dbReference type="SAM" id="Phobius"/>
    </source>
</evidence>
<dbReference type="AlphaFoldDB" id="A0A316GE62"/>
<organism evidence="2 3">
    <name type="scientific">Roseicyclus mahoneyensis</name>
    <dbReference type="NCBI Taxonomy" id="164332"/>
    <lineage>
        <taxon>Bacteria</taxon>
        <taxon>Pseudomonadati</taxon>
        <taxon>Pseudomonadota</taxon>
        <taxon>Alphaproteobacteria</taxon>
        <taxon>Rhodobacterales</taxon>
        <taxon>Roseobacteraceae</taxon>
        <taxon>Roseicyclus</taxon>
    </lineage>
</organism>
<keyword evidence="3" id="KW-1185">Reference proteome</keyword>
<proteinExistence type="predicted"/>
<sequence length="87" mass="10319">MILGLGRMLLMMLVLLTVVYVSLFLYWRAGVRMRLEEDWVMQGRPGDRDDWIEDRIAPTARRIRTWLIFLVYVLPIAGLSLYIYLTN</sequence>
<keyword evidence="1" id="KW-0472">Membrane</keyword>
<feature type="transmembrane region" description="Helical" evidence="1">
    <location>
        <begin position="6"/>
        <end position="27"/>
    </location>
</feature>
<protein>
    <submittedName>
        <fullName evidence="2">Uncharacterized protein</fullName>
    </submittedName>
</protein>
<dbReference type="RefSeq" id="WP_146200019.1">
    <property type="nucleotide sequence ID" value="NZ_QGGW01000008.1"/>
</dbReference>
<reference evidence="2 3" key="1">
    <citation type="submission" date="2018-05" db="EMBL/GenBank/DDBJ databases">
        <title>Genomic Encyclopedia of Type Strains, Phase IV (KMG-IV): sequencing the most valuable type-strain genomes for metagenomic binning, comparative biology and taxonomic classification.</title>
        <authorList>
            <person name="Goeker M."/>
        </authorList>
    </citation>
    <scope>NUCLEOTIDE SEQUENCE [LARGE SCALE GENOMIC DNA]</scope>
    <source>
        <strain evidence="2 3">DSM 16097</strain>
    </source>
</reference>
<feature type="transmembrane region" description="Helical" evidence="1">
    <location>
        <begin position="65"/>
        <end position="85"/>
    </location>
</feature>
<name>A0A316GE62_9RHOB</name>
<evidence type="ECO:0000313" key="3">
    <source>
        <dbReference type="Proteomes" id="UP000245708"/>
    </source>
</evidence>